<protein>
    <submittedName>
        <fullName evidence="1">CaiF/GrlA family transcriptional regulator</fullName>
    </submittedName>
</protein>
<accession>A0ABU8DF65</accession>
<dbReference type="Gene3D" id="1.10.10.10">
    <property type="entry name" value="Winged helix-like DNA-binding domain superfamily/Winged helix DNA-binding domain"/>
    <property type="match status" value="1"/>
</dbReference>
<comment type="caution">
    <text evidence="1">The sequence shown here is derived from an EMBL/GenBank/DDBJ whole genome shotgun (WGS) entry which is preliminary data.</text>
</comment>
<sequence>MMKKIAVCAEKKQPGTSKIVRQSNHDGGRVPDELSEYADKPLYILIALWCCRQKSWVGRKQISAAFAITERRASFQISYILRKTAIVRIQARKTKAEGSRHRCHEIFIEHVFLLPEKQEDITSATPLADVASPKPDALATELKMSGQA</sequence>
<evidence type="ECO:0000313" key="1">
    <source>
        <dbReference type="EMBL" id="MEI2681518.1"/>
    </source>
</evidence>
<keyword evidence="2" id="KW-1185">Reference proteome</keyword>
<proteinExistence type="predicted"/>
<dbReference type="InterPro" id="IPR020357">
    <property type="entry name" value="Tscrpt_reg_CaiF/GrlA"/>
</dbReference>
<dbReference type="InterPro" id="IPR036388">
    <property type="entry name" value="WH-like_DNA-bd_sf"/>
</dbReference>
<name>A0ABU8DF65_ERWAP</name>
<reference evidence="1 2" key="1">
    <citation type="submission" date="2024-02" db="EMBL/GenBank/DDBJ databases">
        <title>First report Erwinia aphidicola in onion in Chile.</title>
        <authorList>
            <person name="Valenzuela M."/>
            <person name="Pena M."/>
            <person name="Dutta B."/>
        </authorList>
    </citation>
    <scope>NUCLEOTIDE SEQUENCE [LARGE SCALE GENOMIC DNA]</scope>
    <source>
        <strain evidence="1 2">QCJ3A</strain>
    </source>
</reference>
<evidence type="ECO:0000313" key="2">
    <source>
        <dbReference type="Proteomes" id="UP001306592"/>
    </source>
</evidence>
<organism evidence="1 2">
    <name type="scientific">Erwinia aphidicola</name>
    <dbReference type="NCBI Taxonomy" id="68334"/>
    <lineage>
        <taxon>Bacteria</taxon>
        <taxon>Pseudomonadati</taxon>
        <taxon>Pseudomonadota</taxon>
        <taxon>Gammaproteobacteria</taxon>
        <taxon>Enterobacterales</taxon>
        <taxon>Erwiniaceae</taxon>
        <taxon>Erwinia</taxon>
    </lineage>
</organism>
<dbReference type="Pfam" id="PF07180">
    <property type="entry name" value="CaiF_GrlA"/>
    <property type="match status" value="1"/>
</dbReference>
<gene>
    <name evidence="1" type="ORF">V8N49_07530</name>
</gene>
<dbReference type="RefSeq" id="WP_053110504.1">
    <property type="nucleotide sequence ID" value="NZ_CP142245.1"/>
</dbReference>
<dbReference type="Proteomes" id="UP001306592">
    <property type="component" value="Unassembled WGS sequence"/>
</dbReference>
<dbReference type="EMBL" id="JBANEI010000003">
    <property type="protein sequence ID" value="MEI2681518.1"/>
    <property type="molecule type" value="Genomic_DNA"/>
</dbReference>